<dbReference type="AlphaFoldDB" id="A0A151WVA2"/>
<evidence type="ECO:0000313" key="2">
    <source>
        <dbReference type="Proteomes" id="UP000075809"/>
    </source>
</evidence>
<keyword evidence="2" id="KW-1185">Reference proteome</keyword>
<dbReference type="EMBL" id="KQ982710">
    <property type="protein sequence ID" value="KYQ51766.1"/>
    <property type="molecule type" value="Genomic_DNA"/>
</dbReference>
<gene>
    <name evidence="1" type="ORF">ALC60_09127</name>
</gene>
<protein>
    <submittedName>
        <fullName evidence="1">Uncharacterized protein</fullName>
    </submittedName>
</protein>
<accession>A0A151WVA2</accession>
<reference evidence="1 2" key="1">
    <citation type="submission" date="2015-09" db="EMBL/GenBank/DDBJ databases">
        <title>Trachymyrmex zeteki WGS genome.</title>
        <authorList>
            <person name="Nygaard S."/>
            <person name="Hu H."/>
            <person name="Boomsma J."/>
            <person name="Zhang G."/>
        </authorList>
    </citation>
    <scope>NUCLEOTIDE SEQUENCE [LARGE SCALE GENOMIC DNA]</scope>
    <source>
        <strain evidence="1">Tzet28-1</strain>
        <tissue evidence="1">Whole body</tissue>
    </source>
</reference>
<sequence>MVWYVVIGDDWCSVVPDSWVFASESMIWWPPKGISATIALSKKMEPSDTWTLTPYNKLIGPIDSFQEARQIEKKSINISSDADTDTMRAAFEEPLKRSRKVREVSSDDSVTPMTVPLINH</sequence>
<organism evidence="1 2">
    <name type="scientific">Mycetomoellerius zeteki</name>
    <dbReference type="NCBI Taxonomy" id="64791"/>
    <lineage>
        <taxon>Eukaryota</taxon>
        <taxon>Metazoa</taxon>
        <taxon>Ecdysozoa</taxon>
        <taxon>Arthropoda</taxon>
        <taxon>Hexapoda</taxon>
        <taxon>Insecta</taxon>
        <taxon>Pterygota</taxon>
        <taxon>Neoptera</taxon>
        <taxon>Endopterygota</taxon>
        <taxon>Hymenoptera</taxon>
        <taxon>Apocrita</taxon>
        <taxon>Aculeata</taxon>
        <taxon>Formicoidea</taxon>
        <taxon>Formicidae</taxon>
        <taxon>Myrmicinae</taxon>
        <taxon>Mycetomoellerius</taxon>
    </lineage>
</organism>
<proteinExistence type="predicted"/>
<evidence type="ECO:0000313" key="1">
    <source>
        <dbReference type="EMBL" id="KYQ51766.1"/>
    </source>
</evidence>
<name>A0A151WVA2_9HYME</name>
<dbReference type="Proteomes" id="UP000075809">
    <property type="component" value="Unassembled WGS sequence"/>
</dbReference>